<evidence type="ECO:0000313" key="2">
    <source>
        <dbReference type="Proteomes" id="UP000785679"/>
    </source>
</evidence>
<proteinExistence type="predicted"/>
<organism evidence="1 2">
    <name type="scientific">Halteria grandinella</name>
    <dbReference type="NCBI Taxonomy" id="5974"/>
    <lineage>
        <taxon>Eukaryota</taxon>
        <taxon>Sar</taxon>
        <taxon>Alveolata</taxon>
        <taxon>Ciliophora</taxon>
        <taxon>Intramacronucleata</taxon>
        <taxon>Spirotrichea</taxon>
        <taxon>Stichotrichia</taxon>
        <taxon>Sporadotrichida</taxon>
        <taxon>Halteriidae</taxon>
        <taxon>Halteria</taxon>
    </lineage>
</organism>
<gene>
    <name evidence="1" type="ORF">FGO68_gene6945</name>
</gene>
<protein>
    <submittedName>
        <fullName evidence="1">Uncharacterized protein</fullName>
    </submittedName>
</protein>
<keyword evidence="2" id="KW-1185">Reference proteome</keyword>
<reference evidence="1" key="1">
    <citation type="submission" date="2019-06" db="EMBL/GenBank/DDBJ databases">
        <authorList>
            <person name="Zheng W."/>
        </authorList>
    </citation>
    <scope>NUCLEOTIDE SEQUENCE</scope>
    <source>
        <strain evidence="1">QDHG01</strain>
    </source>
</reference>
<dbReference type="Proteomes" id="UP000785679">
    <property type="component" value="Unassembled WGS sequence"/>
</dbReference>
<evidence type="ECO:0000313" key="1">
    <source>
        <dbReference type="EMBL" id="TNV79294.1"/>
    </source>
</evidence>
<name>A0A8J8T211_HALGN</name>
<accession>A0A8J8T211</accession>
<sequence length="248" mass="28242">MIIRVHSRGNIQTEVENTPYVKKGLSLTSSMSRPKSATQQGSVVKKRLQKYYDEFTPIKVKREFFPVPQIYLNQTIDAEKGLQLSDMTSNIGTEQSYPHMPLSQKILRPISSRNEEKQGGFVRIKNLLQQSQTFQDGTISPHQPLKSSHPPITKIQISVNQAQPSDDSSSHPQATPVQTLQILTNLYHSSNRSPKRSVSTVSRNSVVTICRKSPDHQNHNNTDLEIVDYERQRPARRLNLIYSKRNIV</sequence>
<dbReference type="AlphaFoldDB" id="A0A8J8T211"/>
<comment type="caution">
    <text evidence="1">The sequence shown here is derived from an EMBL/GenBank/DDBJ whole genome shotgun (WGS) entry which is preliminary data.</text>
</comment>
<dbReference type="EMBL" id="RRYP01009114">
    <property type="protein sequence ID" value="TNV79294.1"/>
    <property type="molecule type" value="Genomic_DNA"/>
</dbReference>